<evidence type="ECO:0000256" key="6">
    <source>
        <dbReference type="SAM" id="Phobius"/>
    </source>
</evidence>
<dbReference type="GO" id="GO:0005886">
    <property type="term" value="C:plasma membrane"/>
    <property type="evidence" value="ECO:0007669"/>
    <property type="project" value="TreeGrafter"/>
</dbReference>
<dbReference type="PANTHER" id="PTHR10926:SF23">
    <property type="entry name" value="CELL CYCLE CONTROL PROTEIN 50A"/>
    <property type="match status" value="1"/>
</dbReference>
<evidence type="ECO:0000256" key="3">
    <source>
        <dbReference type="ARBA" id="ARBA00022692"/>
    </source>
</evidence>
<evidence type="ECO:0000256" key="5">
    <source>
        <dbReference type="ARBA" id="ARBA00023136"/>
    </source>
</evidence>
<name>A0A2G5UAQ7_9PELO</name>
<evidence type="ECO:0000313" key="7">
    <source>
        <dbReference type="EMBL" id="PIC36597.1"/>
    </source>
</evidence>
<evidence type="ECO:0000256" key="2">
    <source>
        <dbReference type="ARBA" id="ARBA00009457"/>
    </source>
</evidence>
<comment type="caution">
    <text evidence="7">The sequence shown here is derived from an EMBL/GenBank/DDBJ whole genome shotgun (WGS) entry which is preliminary data.</text>
</comment>
<keyword evidence="3 6" id="KW-0812">Transmembrane</keyword>
<gene>
    <name evidence="7" type="primary">Cnig_chr_IV.g15529</name>
    <name evidence="7" type="ORF">B9Z55_015529</name>
</gene>
<keyword evidence="4 6" id="KW-1133">Transmembrane helix</keyword>
<dbReference type="AlphaFoldDB" id="A0A2G5UAQ7"/>
<evidence type="ECO:0000313" key="8">
    <source>
        <dbReference type="Proteomes" id="UP000230233"/>
    </source>
</evidence>
<comment type="similarity">
    <text evidence="2">Belongs to the CDC50/LEM3 family.</text>
</comment>
<sequence>MKRGIKDKRLKIERDTRLIYLSSSKHTDISSSYSSEKERGTIQPPDWRQPICQLGVHSTDPDVGLGFENIDFMVWMKVAALPNFRKLYRILNRQVDMFSNGTYQLVINYNYPVYMYDGDKSFIITSENWVGPRNLFLPVIYLVVGTFLLLVTILFILIWLKQRLSRVHPT</sequence>
<comment type="subcellular location">
    <subcellularLocation>
        <location evidence="1">Membrane</location>
    </subcellularLocation>
</comment>
<dbReference type="GO" id="GO:0005783">
    <property type="term" value="C:endoplasmic reticulum"/>
    <property type="evidence" value="ECO:0007669"/>
    <property type="project" value="TreeGrafter"/>
</dbReference>
<keyword evidence="5 6" id="KW-0472">Membrane</keyword>
<evidence type="ECO:0008006" key="9">
    <source>
        <dbReference type="Google" id="ProtNLM"/>
    </source>
</evidence>
<dbReference type="GO" id="GO:0005794">
    <property type="term" value="C:Golgi apparatus"/>
    <property type="evidence" value="ECO:0007669"/>
    <property type="project" value="TreeGrafter"/>
</dbReference>
<dbReference type="InterPro" id="IPR005045">
    <property type="entry name" value="CDC50/LEM3_fam"/>
</dbReference>
<dbReference type="Pfam" id="PF03381">
    <property type="entry name" value="CDC50"/>
    <property type="match status" value="1"/>
</dbReference>
<dbReference type="OrthoDB" id="340608at2759"/>
<evidence type="ECO:0000256" key="4">
    <source>
        <dbReference type="ARBA" id="ARBA00022989"/>
    </source>
</evidence>
<feature type="transmembrane region" description="Helical" evidence="6">
    <location>
        <begin position="135"/>
        <end position="160"/>
    </location>
</feature>
<dbReference type="STRING" id="1611254.A0A2G5UAQ7"/>
<organism evidence="7 8">
    <name type="scientific">Caenorhabditis nigoni</name>
    <dbReference type="NCBI Taxonomy" id="1611254"/>
    <lineage>
        <taxon>Eukaryota</taxon>
        <taxon>Metazoa</taxon>
        <taxon>Ecdysozoa</taxon>
        <taxon>Nematoda</taxon>
        <taxon>Chromadorea</taxon>
        <taxon>Rhabditida</taxon>
        <taxon>Rhabditina</taxon>
        <taxon>Rhabditomorpha</taxon>
        <taxon>Rhabditoidea</taxon>
        <taxon>Rhabditidae</taxon>
        <taxon>Peloderinae</taxon>
        <taxon>Caenorhabditis</taxon>
    </lineage>
</organism>
<dbReference type="Proteomes" id="UP000230233">
    <property type="component" value="Chromosome IV"/>
</dbReference>
<proteinExistence type="inferred from homology"/>
<dbReference type="EMBL" id="PDUG01000004">
    <property type="protein sequence ID" value="PIC36597.1"/>
    <property type="molecule type" value="Genomic_DNA"/>
</dbReference>
<dbReference type="PANTHER" id="PTHR10926">
    <property type="entry name" value="CELL CYCLE CONTROL PROTEIN 50"/>
    <property type="match status" value="1"/>
</dbReference>
<accession>A0A2G5UAQ7</accession>
<evidence type="ECO:0000256" key="1">
    <source>
        <dbReference type="ARBA" id="ARBA00004370"/>
    </source>
</evidence>
<reference evidence="8" key="1">
    <citation type="submission" date="2017-10" db="EMBL/GenBank/DDBJ databases">
        <title>Rapid genome shrinkage in a self-fertile nematode reveals novel sperm competition proteins.</title>
        <authorList>
            <person name="Yin D."/>
            <person name="Schwarz E.M."/>
            <person name="Thomas C.G."/>
            <person name="Felde R.L."/>
            <person name="Korf I.F."/>
            <person name="Cutter A.D."/>
            <person name="Schartner C.M."/>
            <person name="Ralston E.J."/>
            <person name="Meyer B.J."/>
            <person name="Haag E.S."/>
        </authorList>
    </citation>
    <scope>NUCLEOTIDE SEQUENCE [LARGE SCALE GENOMIC DNA]</scope>
    <source>
        <strain evidence="8">JU1422</strain>
    </source>
</reference>
<protein>
    <recommendedName>
        <fullName evidence="9">Cell cycle control protein 50A</fullName>
    </recommendedName>
</protein>
<keyword evidence="8" id="KW-1185">Reference proteome</keyword>